<dbReference type="Proteomes" id="UP000772434">
    <property type="component" value="Unassembled WGS sequence"/>
</dbReference>
<comment type="caution">
    <text evidence="1">The sequence shown here is derived from an EMBL/GenBank/DDBJ whole genome shotgun (WGS) entry which is preliminary data.</text>
</comment>
<reference evidence="1" key="1">
    <citation type="submission" date="2020-11" db="EMBL/GenBank/DDBJ databases">
        <authorList>
            <consortium name="DOE Joint Genome Institute"/>
            <person name="Ahrendt S."/>
            <person name="Riley R."/>
            <person name="Andreopoulos W."/>
            <person name="Labutti K."/>
            <person name="Pangilinan J."/>
            <person name="Ruiz-Duenas F.J."/>
            <person name="Barrasa J.M."/>
            <person name="Sanchez-Garcia M."/>
            <person name="Camarero S."/>
            <person name="Miyauchi S."/>
            <person name="Serrano A."/>
            <person name="Linde D."/>
            <person name="Babiker R."/>
            <person name="Drula E."/>
            <person name="Ayuso-Fernandez I."/>
            <person name="Pacheco R."/>
            <person name="Padilla G."/>
            <person name="Ferreira P."/>
            <person name="Barriuso J."/>
            <person name="Kellner H."/>
            <person name="Castanera R."/>
            <person name="Alfaro M."/>
            <person name="Ramirez L."/>
            <person name="Pisabarro A.G."/>
            <person name="Kuo A."/>
            <person name="Tritt A."/>
            <person name="Lipzen A."/>
            <person name="He G."/>
            <person name="Yan M."/>
            <person name="Ng V."/>
            <person name="Cullen D."/>
            <person name="Martin F."/>
            <person name="Rosso M.-N."/>
            <person name="Henrissat B."/>
            <person name="Hibbett D."/>
            <person name="Martinez A.T."/>
            <person name="Grigoriev I.V."/>
        </authorList>
    </citation>
    <scope>NUCLEOTIDE SEQUENCE</scope>
    <source>
        <strain evidence="1">AH 40177</strain>
    </source>
</reference>
<name>A0A9P5P6V6_9AGAR</name>
<organism evidence="1 2">
    <name type="scientific">Rhodocollybia butyracea</name>
    <dbReference type="NCBI Taxonomy" id="206335"/>
    <lineage>
        <taxon>Eukaryota</taxon>
        <taxon>Fungi</taxon>
        <taxon>Dikarya</taxon>
        <taxon>Basidiomycota</taxon>
        <taxon>Agaricomycotina</taxon>
        <taxon>Agaricomycetes</taxon>
        <taxon>Agaricomycetidae</taxon>
        <taxon>Agaricales</taxon>
        <taxon>Marasmiineae</taxon>
        <taxon>Omphalotaceae</taxon>
        <taxon>Rhodocollybia</taxon>
    </lineage>
</organism>
<accession>A0A9P5P6V6</accession>
<dbReference type="OrthoDB" id="3149508at2759"/>
<protein>
    <submittedName>
        <fullName evidence="1">Uncharacterized protein</fullName>
    </submittedName>
</protein>
<dbReference type="EMBL" id="JADNRY010000446">
    <property type="protein sequence ID" value="KAF9052596.1"/>
    <property type="molecule type" value="Genomic_DNA"/>
</dbReference>
<gene>
    <name evidence="1" type="ORF">BDP27DRAFT_1242572</name>
</gene>
<evidence type="ECO:0000313" key="1">
    <source>
        <dbReference type="EMBL" id="KAF9052596.1"/>
    </source>
</evidence>
<dbReference type="AlphaFoldDB" id="A0A9P5P6V6"/>
<keyword evidence="2" id="KW-1185">Reference proteome</keyword>
<proteinExistence type="predicted"/>
<dbReference type="InterPro" id="IPR040521">
    <property type="entry name" value="KDZ"/>
</dbReference>
<feature type="non-terminal residue" evidence="1">
    <location>
        <position position="1"/>
    </location>
</feature>
<dbReference type="Pfam" id="PF18758">
    <property type="entry name" value="KDZ"/>
    <property type="match status" value="1"/>
</dbReference>
<evidence type="ECO:0000313" key="2">
    <source>
        <dbReference type="Proteomes" id="UP000772434"/>
    </source>
</evidence>
<sequence length="55" mass="6374">IIPVCHCCNHVPDCNPLYSYEYKSNTAHFHGKTIEYPWLYFNALGPSICQMNPGW</sequence>